<dbReference type="Gene3D" id="1.10.260.40">
    <property type="entry name" value="lambda repressor-like DNA-binding domains"/>
    <property type="match status" value="1"/>
</dbReference>
<reference evidence="2 3" key="1">
    <citation type="journal article" date="2018" name="Elife">
        <title>Discovery and characterization of a prevalent human gut bacterial enzyme sufficient for the inactivation of a family of plant toxins.</title>
        <authorList>
            <person name="Koppel N."/>
            <person name="Bisanz J.E."/>
            <person name="Pandelia M.E."/>
            <person name="Turnbaugh P.J."/>
            <person name="Balskus E.P."/>
        </authorList>
    </citation>
    <scope>NUCLEOTIDE SEQUENCE [LARGE SCALE GENOMIC DNA]</scope>
    <source>
        <strain evidence="2 3">16A</strain>
    </source>
</reference>
<dbReference type="SUPFAM" id="SSF47413">
    <property type="entry name" value="lambda repressor-like DNA-binding domains"/>
    <property type="match status" value="1"/>
</dbReference>
<dbReference type="AlphaFoldDB" id="A0ABD7GK19"/>
<dbReference type="GeneID" id="69512289"/>
<sequence>MPEVTNFVEVARGASGYQKKEFAEFLEVDPQTYRKIESDPDNMTLGMVKSLLPKLNRYSRQILQESINEIFLSCE</sequence>
<dbReference type="EMBL" id="PPUQ01000005">
    <property type="protein sequence ID" value="RDC39690.1"/>
    <property type="molecule type" value="Genomic_DNA"/>
</dbReference>
<dbReference type="InterPro" id="IPR001387">
    <property type="entry name" value="Cro/C1-type_HTH"/>
</dbReference>
<organism evidence="2 3">
    <name type="scientific">Eggerthella lenta</name>
    <name type="common">Eubacterium lentum</name>
    <dbReference type="NCBI Taxonomy" id="84112"/>
    <lineage>
        <taxon>Bacteria</taxon>
        <taxon>Bacillati</taxon>
        <taxon>Actinomycetota</taxon>
        <taxon>Coriobacteriia</taxon>
        <taxon>Eggerthellales</taxon>
        <taxon>Eggerthellaceae</taxon>
        <taxon>Eggerthella</taxon>
    </lineage>
</organism>
<evidence type="ECO:0000313" key="2">
    <source>
        <dbReference type="EMBL" id="RDC39690.1"/>
    </source>
</evidence>
<evidence type="ECO:0000259" key="1">
    <source>
        <dbReference type="Pfam" id="PF01381"/>
    </source>
</evidence>
<dbReference type="Pfam" id="PF01381">
    <property type="entry name" value="HTH_3"/>
    <property type="match status" value="1"/>
</dbReference>
<dbReference type="InterPro" id="IPR010982">
    <property type="entry name" value="Lambda_DNA-bd_dom_sf"/>
</dbReference>
<gene>
    <name evidence="2" type="ORF">C1853_05340</name>
</gene>
<comment type="caution">
    <text evidence="2">The sequence shown here is derived from an EMBL/GenBank/DDBJ whole genome shotgun (WGS) entry which is preliminary data.</text>
</comment>
<protein>
    <recommendedName>
        <fullName evidence="1">HTH cro/C1-type domain-containing protein</fullName>
    </recommendedName>
</protein>
<name>A0ABD7GK19_EGGLN</name>
<dbReference type="Proteomes" id="UP000253915">
    <property type="component" value="Unassembled WGS sequence"/>
</dbReference>
<dbReference type="RefSeq" id="WP_114526526.1">
    <property type="nucleotide sequence ID" value="NZ_CABMOO010000006.1"/>
</dbReference>
<feature type="domain" description="HTH cro/C1-type" evidence="1">
    <location>
        <begin position="11"/>
        <end position="52"/>
    </location>
</feature>
<evidence type="ECO:0000313" key="3">
    <source>
        <dbReference type="Proteomes" id="UP000253915"/>
    </source>
</evidence>
<proteinExistence type="predicted"/>
<accession>A0ABD7GK19</accession>